<name>A0A517QH26_9PLAN</name>
<organism evidence="1 3">
    <name type="scientific">Thalassoglobus polymorphus</name>
    <dbReference type="NCBI Taxonomy" id="2527994"/>
    <lineage>
        <taxon>Bacteria</taxon>
        <taxon>Pseudomonadati</taxon>
        <taxon>Planctomycetota</taxon>
        <taxon>Planctomycetia</taxon>
        <taxon>Planctomycetales</taxon>
        <taxon>Planctomycetaceae</taxon>
        <taxon>Thalassoglobus</taxon>
    </lineage>
</organism>
<dbReference type="EMBL" id="CP036267">
    <property type="protein sequence ID" value="QDT30915.1"/>
    <property type="molecule type" value="Genomic_DNA"/>
</dbReference>
<reference evidence="1 3" key="1">
    <citation type="submission" date="2019-02" db="EMBL/GenBank/DDBJ databases">
        <title>Deep-cultivation of Planctomycetes and their phenomic and genomic characterization uncovers novel biology.</title>
        <authorList>
            <person name="Wiegand S."/>
            <person name="Jogler M."/>
            <person name="Boedeker C."/>
            <person name="Pinto D."/>
            <person name="Vollmers J."/>
            <person name="Rivas-Marin E."/>
            <person name="Kohn T."/>
            <person name="Peeters S.H."/>
            <person name="Heuer A."/>
            <person name="Rast P."/>
            <person name="Oberbeckmann S."/>
            <person name="Bunk B."/>
            <person name="Jeske O."/>
            <person name="Meyerdierks A."/>
            <person name="Storesund J.E."/>
            <person name="Kallscheuer N."/>
            <person name="Luecker S."/>
            <person name="Lage O.M."/>
            <person name="Pohl T."/>
            <person name="Merkel B.J."/>
            <person name="Hornburger P."/>
            <person name="Mueller R.-W."/>
            <person name="Bruemmer F."/>
            <person name="Labrenz M."/>
            <person name="Spormann A.M."/>
            <person name="Op den Camp H."/>
            <person name="Overmann J."/>
            <person name="Amann R."/>
            <person name="Jetten M.S.M."/>
            <person name="Mascher T."/>
            <person name="Medema M.H."/>
            <person name="Devos D.P."/>
            <person name="Kaster A.-K."/>
            <person name="Ovreas L."/>
            <person name="Rohde M."/>
            <person name="Galperin M.Y."/>
            <person name="Jogler C."/>
        </authorList>
    </citation>
    <scope>NUCLEOTIDE SEQUENCE [LARGE SCALE GENOMIC DNA]</scope>
    <source>
        <strain evidence="1 3">Mal48</strain>
    </source>
</reference>
<sequence>MRPRTELEELGRAIQALRAELLKILYPVIEPALNFLAGVLRCRQGDQPTTKEKDK</sequence>
<dbReference type="AlphaFoldDB" id="A0A517QH26"/>
<protein>
    <submittedName>
        <fullName evidence="1">Uncharacterized protein</fullName>
    </submittedName>
</protein>
<evidence type="ECO:0000313" key="3">
    <source>
        <dbReference type="Proteomes" id="UP000315724"/>
    </source>
</evidence>
<dbReference type="KEGG" id="tpol:Mal48_01440"/>
<gene>
    <name evidence="1" type="ORF">Mal48_01440</name>
    <name evidence="2" type="ORF">Mal48_01890</name>
</gene>
<dbReference type="RefSeq" id="WP_197441940.1">
    <property type="nucleotide sequence ID" value="NZ_CP036267.1"/>
</dbReference>
<dbReference type="Proteomes" id="UP000315724">
    <property type="component" value="Chromosome"/>
</dbReference>
<keyword evidence="3" id="KW-1185">Reference proteome</keyword>
<dbReference type="EMBL" id="CP036267">
    <property type="protein sequence ID" value="QDT30960.1"/>
    <property type="molecule type" value="Genomic_DNA"/>
</dbReference>
<evidence type="ECO:0000313" key="1">
    <source>
        <dbReference type="EMBL" id="QDT30915.1"/>
    </source>
</evidence>
<dbReference type="KEGG" id="tpol:Mal48_01890"/>
<evidence type="ECO:0000313" key="2">
    <source>
        <dbReference type="EMBL" id="QDT30960.1"/>
    </source>
</evidence>
<proteinExistence type="predicted"/>
<accession>A0A517QH26</accession>